<dbReference type="CDD" id="cd03255">
    <property type="entry name" value="ABC_MJ0796_LolCDE_FtsE"/>
    <property type="match status" value="1"/>
</dbReference>
<dbReference type="Proteomes" id="UP000716906">
    <property type="component" value="Unassembled WGS sequence"/>
</dbReference>
<keyword evidence="2" id="KW-0547">Nucleotide-binding</keyword>
<dbReference type="RefSeq" id="WP_191428380.1">
    <property type="nucleotide sequence ID" value="NZ_JACLYY010000009.1"/>
</dbReference>
<dbReference type="Gene3D" id="3.40.50.300">
    <property type="entry name" value="P-loop containing nucleotide triphosphate hydrolases"/>
    <property type="match status" value="1"/>
</dbReference>
<dbReference type="PANTHER" id="PTHR24220">
    <property type="entry name" value="IMPORT ATP-BINDING PROTEIN"/>
    <property type="match status" value="1"/>
</dbReference>
<name>A0ABS2E9V8_9FIRM</name>
<evidence type="ECO:0000259" key="4">
    <source>
        <dbReference type="PROSITE" id="PS50893"/>
    </source>
</evidence>
<dbReference type="InterPro" id="IPR015854">
    <property type="entry name" value="ABC_transpr_LolD-like"/>
</dbReference>
<evidence type="ECO:0000256" key="2">
    <source>
        <dbReference type="ARBA" id="ARBA00022741"/>
    </source>
</evidence>
<sequence length="226" mass="25328">MAMIKVEDVSYSYISKYQKIEALKHVSCSFEAGKMYAVIGESGSGKSTLLSLLAGLDLPAEGKIYIEGKDMVSMDRDAYRRNKASVVYQSFHLFPLLTAWENVMYPMELKGISEKEAKTRAKGYLSQVGLPEKILHQYPKMMSGGEQQRVAIARALAAEGRILLADEPTGNLDTENEEIIADILLKCAREKGYLVIVVTHNLILAEKADKIYSMKDGRMMTYDREK</sequence>
<dbReference type="SMART" id="SM00382">
    <property type="entry name" value="AAA"/>
    <property type="match status" value="1"/>
</dbReference>
<keyword evidence="3 5" id="KW-0067">ATP-binding</keyword>
<dbReference type="InterPro" id="IPR027417">
    <property type="entry name" value="P-loop_NTPase"/>
</dbReference>
<gene>
    <name evidence="5" type="ORF">H7U36_09990</name>
</gene>
<evidence type="ECO:0000256" key="1">
    <source>
        <dbReference type="ARBA" id="ARBA00022448"/>
    </source>
</evidence>
<comment type="caution">
    <text evidence="5">The sequence shown here is derived from an EMBL/GenBank/DDBJ whole genome shotgun (WGS) entry which is preliminary data.</text>
</comment>
<dbReference type="SUPFAM" id="SSF52540">
    <property type="entry name" value="P-loop containing nucleoside triphosphate hydrolases"/>
    <property type="match status" value="1"/>
</dbReference>
<dbReference type="PROSITE" id="PS50893">
    <property type="entry name" value="ABC_TRANSPORTER_2"/>
    <property type="match status" value="1"/>
</dbReference>
<keyword evidence="6" id="KW-1185">Reference proteome</keyword>
<keyword evidence="1" id="KW-0813">Transport</keyword>
<dbReference type="InterPro" id="IPR017911">
    <property type="entry name" value="MacB-like_ATP-bd"/>
</dbReference>
<evidence type="ECO:0000313" key="6">
    <source>
        <dbReference type="Proteomes" id="UP000716906"/>
    </source>
</evidence>
<dbReference type="InterPro" id="IPR003439">
    <property type="entry name" value="ABC_transporter-like_ATP-bd"/>
</dbReference>
<proteinExistence type="predicted"/>
<accession>A0ABS2E9V8</accession>
<dbReference type="EMBL" id="JACLYY010000009">
    <property type="protein sequence ID" value="MBM6738423.1"/>
    <property type="molecule type" value="Genomic_DNA"/>
</dbReference>
<organism evidence="5 6">
    <name type="scientific">Faecalicatena fissicatena</name>
    <dbReference type="NCBI Taxonomy" id="290055"/>
    <lineage>
        <taxon>Bacteria</taxon>
        <taxon>Bacillati</taxon>
        <taxon>Bacillota</taxon>
        <taxon>Clostridia</taxon>
        <taxon>Lachnospirales</taxon>
        <taxon>Lachnospiraceae</taxon>
        <taxon>Faecalicatena</taxon>
    </lineage>
</organism>
<dbReference type="InterPro" id="IPR003593">
    <property type="entry name" value="AAA+_ATPase"/>
</dbReference>
<dbReference type="PROSITE" id="PS00211">
    <property type="entry name" value="ABC_TRANSPORTER_1"/>
    <property type="match status" value="1"/>
</dbReference>
<reference evidence="5 6" key="1">
    <citation type="journal article" date="2021" name="Sci. Rep.">
        <title>The distribution of antibiotic resistance genes in chicken gut microbiota commensals.</title>
        <authorList>
            <person name="Juricova H."/>
            <person name="Matiasovicova J."/>
            <person name="Kubasova T."/>
            <person name="Cejkova D."/>
            <person name="Rychlik I."/>
        </authorList>
    </citation>
    <scope>NUCLEOTIDE SEQUENCE [LARGE SCALE GENOMIC DNA]</scope>
    <source>
        <strain evidence="5 6">An773</strain>
    </source>
</reference>
<dbReference type="GO" id="GO:0005524">
    <property type="term" value="F:ATP binding"/>
    <property type="evidence" value="ECO:0007669"/>
    <property type="project" value="UniProtKB-KW"/>
</dbReference>
<protein>
    <submittedName>
        <fullName evidence="5">ABC transporter ATP-binding protein</fullName>
    </submittedName>
</protein>
<dbReference type="InterPro" id="IPR017871">
    <property type="entry name" value="ABC_transporter-like_CS"/>
</dbReference>
<dbReference type="Pfam" id="PF00005">
    <property type="entry name" value="ABC_tran"/>
    <property type="match status" value="1"/>
</dbReference>
<feature type="domain" description="ABC transporter" evidence="4">
    <location>
        <begin position="4"/>
        <end position="226"/>
    </location>
</feature>
<evidence type="ECO:0000256" key="3">
    <source>
        <dbReference type="ARBA" id="ARBA00022840"/>
    </source>
</evidence>
<evidence type="ECO:0000313" key="5">
    <source>
        <dbReference type="EMBL" id="MBM6738423.1"/>
    </source>
</evidence>